<accession>A0AAP0P5C4</accession>
<dbReference type="AlphaFoldDB" id="A0AAP0P5C4"/>
<organism evidence="1 2">
    <name type="scientific">Stephania yunnanensis</name>
    <dbReference type="NCBI Taxonomy" id="152371"/>
    <lineage>
        <taxon>Eukaryota</taxon>
        <taxon>Viridiplantae</taxon>
        <taxon>Streptophyta</taxon>
        <taxon>Embryophyta</taxon>
        <taxon>Tracheophyta</taxon>
        <taxon>Spermatophyta</taxon>
        <taxon>Magnoliopsida</taxon>
        <taxon>Ranunculales</taxon>
        <taxon>Menispermaceae</taxon>
        <taxon>Menispermoideae</taxon>
        <taxon>Cissampelideae</taxon>
        <taxon>Stephania</taxon>
    </lineage>
</organism>
<dbReference type="EMBL" id="JBBNAF010000007">
    <property type="protein sequence ID" value="KAK9128126.1"/>
    <property type="molecule type" value="Genomic_DNA"/>
</dbReference>
<reference evidence="1 2" key="1">
    <citation type="submission" date="2024-01" db="EMBL/GenBank/DDBJ databases">
        <title>Genome assemblies of Stephania.</title>
        <authorList>
            <person name="Yang L."/>
        </authorList>
    </citation>
    <scope>NUCLEOTIDE SEQUENCE [LARGE SCALE GENOMIC DNA]</scope>
    <source>
        <strain evidence="1">YNDBR</strain>
        <tissue evidence="1">Leaf</tissue>
    </source>
</reference>
<keyword evidence="2" id="KW-1185">Reference proteome</keyword>
<name>A0AAP0P5C4_9MAGN</name>
<proteinExistence type="predicted"/>
<comment type="caution">
    <text evidence="1">The sequence shown here is derived from an EMBL/GenBank/DDBJ whole genome shotgun (WGS) entry which is preliminary data.</text>
</comment>
<gene>
    <name evidence="1" type="ORF">Syun_016923</name>
</gene>
<protein>
    <submittedName>
        <fullName evidence="1">Uncharacterized protein</fullName>
    </submittedName>
</protein>
<evidence type="ECO:0000313" key="2">
    <source>
        <dbReference type="Proteomes" id="UP001420932"/>
    </source>
</evidence>
<sequence>MLRNPCYYNVKTTTFIIIACVVLHNYLTIETPYELLDNVVSEGQELGAEDDASNESPEVINQVGLTDAWTTYRNDLTMNM</sequence>
<dbReference type="Proteomes" id="UP001420932">
    <property type="component" value="Unassembled WGS sequence"/>
</dbReference>
<evidence type="ECO:0000313" key="1">
    <source>
        <dbReference type="EMBL" id="KAK9128126.1"/>
    </source>
</evidence>